<accession>A0A518D9T6</accession>
<reference evidence="2 3" key="1">
    <citation type="submission" date="2019-02" db="EMBL/GenBank/DDBJ databases">
        <title>Deep-cultivation of Planctomycetes and their phenomic and genomic characterization uncovers novel biology.</title>
        <authorList>
            <person name="Wiegand S."/>
            <person name="Jogler M."/>
            <person name="Boedeker C."/>
            <person name="Pinto D."/>
            <person name="Vollmers J."/>
            <person name="Rivas-Marin E."/>
            <person name="Kohn T."/>
            <person name="Peeters S.H."/>
            <person name="Heuer A."/>
            <person name="Rast P."/>
            <person name="Oberbeckmann S."/>
            <person name="Bunk B."/>
            <person name="Jeske O."/>
            <person name="Meyerdierks A."/>
            <person name="Storesund J.E."/>
            <person name="Kallscheuer N."/>
            <person name="Luecker S."/>
            <person name="Lage O.M."/>
            <person name="Pohl T."/>
            <person name="Merkel B.J."/>
            <person name="Hornburger P."/>
            <person name="Mueller R.-W."/>
            <person name="Bruemmer F."/>
            <person name="Labrenz M."/>
            <person name="Spormann A.M."/>
            <person name="Op den Camp H."/>
            <person name="Overmann J."/>
            <person name="Amann R."/>
            <person name="Jetten M.S.M."/>
            <person name="Mascher T."/>
            <person name="Medema M.H."/>
            <person name="Devos D.P."/>
            <person name="Kaster A.-K."/>
            <person name="Ovreas L."/>
            <person name="Rohde M."/>
            <person name="Galperin M.Y."/>
            <person name="Jogler C."/>
        </authorList>
    </citation>
    <scope>NUCLEOTIDE SEQUENCE [LARGE SCALE GENOMIC DNA]</scope>
    <source>
        <strain evidence="2 3">Pla175</strain>
    </source>
</reference>
<proteinExistence type="predicted"/>
<evidence type="ECO:0000313" key="2">
    <source>
        <dbReference type="EMBL" id="QDU88198.1"/>
    </source>
</evidence>
<feature type="region of interest" description="Disordered" evidence="1">
    <location>
        <begin position="323"/>
        <end position="342"/>
    </location>
</feature>
<keyword evidence="3" id="KW-1185">Reference proteome</keyword>
<evidence type="ECO:0000313" key="3">
    <source>
        <dbReference type="Proteomes" id="UP000317429"/>
    </source>
</evidence>
<dbReference type="EMBL" id="CP036291">
    <property type="protein sequence ID" value="QDU88198.1"/>
    <property type="molecule type" value="Genomic_DNA"/>
</dbReference>
<evidence type="ECO:0000256" key="1">
    <source>
        <dbReference type="SAM" id="MobiDB-lite"/>
    </source>
</evidence>
<sequence length="395" mass="40904">MHWNRIKRKVGRAVYGVPVWLHSHAASMTPLSPHRRVKQRSAGRVPGFERCEDRLALDGTAAAFQPADAWLSLDLSAAPPVVVVNASEIRDDGFVRLSWDSTFVQGFGDRGFSGSVAVDGSTEYDIGDTLLPPESLGTAMSPDPPSASDTGIERIPVPPWSIPVVGVEAPRIDSGLVDLNFAASPTALRLETQAEGVRQSAQLAAAGLPTEAPAGLEPDGPTRETIAPRAAIFEVAAADPSFGGLRGVRPPKPSEETSAATPNLDPQPAPTPANIETVAATASPAASPLLASLAESLSDPYDDAASVDPAAADAALAELAADASSSGAEPADTPQAAPLVGSDSRRTEAISLAMAALLVVGRHAGRKRPRTERRRETPALEWPGGCGRPQGSDSA</sequence>
<name>A0A518D9T6_9BACT</name>
<organism evidence="2 3">
    <name type="scientific">Pirellulimonas nuda</name>
    <dbReference type="NCBI Taxonomy" id="2528009"/>
    <lineage>
        <taxon>Bacteria</taxon>
        <taxon>Pseudomonadati</taxon>
        <taxon>Planctomycetota</taxon>
        <taxon>Planctomycetia</taxon>
        <taxon>Pirellulales</taxon>
        <taxon>Lacipirellulaceae</taxon>
        <taxon>Pirellulimonas</taxon>
    </lineage>
</organism>
<protein>
    <submittedName>
        <fullName evidence="2">Uncharacterized protein</fullName>
    </submittedName>
</protein>
<dbReference type="Proteomes" id="UP000317429">
    <property type="component" value="Chromosome"/>
</dbReference>
<dbReference type="KEGG" id="pnd:Pla175_15700"/>
<feature type="region of interest" description="Disordered" evidence="1">
    <location>
        <begin position="242"/>
        <end position="273"/>
    </location>
</feature>
<gene>
    <name evidence="2" type="ORF">Pla175_15700</name>
</gene>
<feature type="compositionally biased region" description="Basic residues" evidence="1">
    <location>
        <begin position="363"/>
        <end position="372"/>
    </location>
</feature>
<feature type="region of interest" description="Disordered" evidence="1">
    <location>
        <begin position="361"/>
        <end position="395"/>
    </location>
</feature>
<dbReference type="AlphaFoldDB" id="A0A518D9T6"/>